<dbReference type="Pfam" id="PF01223">
    <property type="entry name" value="Endonuclease_NS"/>
    <property type="match status" value="2"/>
</dbReference>
<comment type="caution">
    <text evidence="8">The sequence shown here is derived from an EMBL/GenBank/DDBJ whole genome shotgun (WGS) entry which is preliminary data.</text>
</comment>
<keyword evidence="5" id="KW-0479">Metal-binding</keyword>
<dbReference type="Gene3D" id="3.40.570.10">
    <property type="entry name" value="Extracellular Endonuclease, subunit A"/>
    <property type="match status" value="2"/>
</dbReference>
<evidence type="ECO:0000313" key="9">
    <source>
        <dbReference type="Proteomes" id="UP001607303"/>
    </source>
</evidence>
<feature type="region of interest" description="Disordered" evidence="6">
    <location>
        <begin position="83"/>
        <end position="111"/>
    </location>
</feature>
<keyword evidence="3 8" id="KW-0255">Endonuclease</keyword>
<sequence length="925" mass="106110">MEKEKEKGTILTSCTQARTGGELGHVDDFYSESLPGLSVNAFPNDAEWSPETMEEKDKINQRVSRIGSWDRVSRTMLSRLSGPDKSIVREPSTKEIDNTRELTDPEPPHEVKEHLNSTMLWIVSLFVHTLLVVARPTENDIENDNTTDTEFARKNCVLSMKYKYGDLKEPQPLILTRNGTTSAILYPNVKGILYVRAGQSIYLACPGEQNSLRDMDYAQEVEATCVRNKIFHVNGENRNFSSLTCYHLPEHTARRTKSSCYDRNTHVEIGFNLSTNFLRVIELCRNEKTYNTYYTKFRMTKLIGGYQRSYPRPSKWMVGDYFGKIDINGQYNFNTQLITLQKLLNSSELAKSHLTKSRQFLSRGHMTAKVDFVYGALQSLTFWYINAAPQWMSFNAGNWESLENSVRNFATDRSLNLDVYTGVHGQMTLPNARGKQQDIYLYANGTSRAVPVPKFYWKIIYDPQSKKGTAFVGLNDPFIKSITEDIYICSDISSTIEWLTWRPNDIKAGISYACTIDDLREAIPTIPKFQTVDKTTDTEFARNNCVLSMKYKYGDLKEPQPLILTRNGTASAILYPNINGTLKVQTGQSIYLACPGEQNFLRNTNYAQEVKATCVRNKIFHVNGENRNFSSLTCYHLPEHTARHMKSPCYNRNTHVEIGFNLSTNFLRVIELCHNEKTYNTYYTKFRMTKLIGGYQRSYPRPSKWMVGDYFGKIDINRQYNFNTQLSTFQKLLNSSELAKSHLAKSRQFLSRGHLTAMVDFVYGALQSLTFWYINAAPQWMSFNAGNWERLENSIRNFSTYRSLDLDVYTGVHGQMTLPNARGKQQDIYLYVNGTNRAVPVPKFYWKIIHDPRSKKGTAFVGLNDPFIESITEDIYICSDISSKIKWLLWRPNDIKAGISYACTVDDLRKAVPTIPKFQTVGILT</sequence>
<proteinExistence type="inferred from homology"/>
<accession>A0ABD2CS40</accession>
<feature type="active site" description="Proton acceptor" evidence="4">
    <location>
        <position position="754"/>
    </location>
</feature>
<organism evidence="8 9">
    <name type="scientific">Vespula maculifrons</name>
    <name type="common">Eastern yellow jacket</name>
    <name type="synonym">Wasp</name>
    <dbReference type="NCBI Taxonomy" id="7453"/>
    <lineage>
        <taxon>Eukaryota</taxon>
        <taxon>Metazoa</taxon>
        <taxon>Ecdysozoa</taxon>
        <taxon>Arthropoda</taxon>
        <taxon>Hexapoda</taxon>
        <taxon>Insecta</taxon>
        <taxon>Pterygota</taxon>
        <taxon>Neoptera</taxon>
        <taxon>Endopterygota</taxon>
        <taxon>Hymenoptera</taxon>
        <taxon>Apocrita</taxon>
        <taxon>Aculeata</taxon>
        <taxon>Vespoidea</taxon>
        <taxon>Vespidae</taxon>
        <taxon>Vespinae</taxon>
        <taxon>Vespula</taxon>
    </lineage>
</organism>
<evidence type="ECO:0000256" key="2">
    <source>
        <dbReference type="ARBA" id="ARBA00022722"/>
    </source>
</evidence>
<name>A0ABD2CS40_VESMC</name>
<evidence type="ECO:0000256" key="3">
    <source>
        <dbReference type="ARBA" id="ARBA00022759"/>
    </source>
</evidence>
<dbReference type="InterPro" id="IPR040255">
    <property type="entry name" value="Non-specific_endonuclease"/>
</dbReference>
<dbReference type="PANTHER" id="PTHR13966">
    <property type="entry name" value="ENDONUCLEASE RELATED"/>
    <property type="match status" value="1"/>
</dbReference>
<feature type="domain" description="DNA/RNA non-specific endonuclease/pyrophosphatase/phosphodiesterase" evidence="7">
    <location>
        <begin position="277"/>
        <end position="519"/>
    </location>
</feature>
<dbReference type="EMBL" id="JAYRBN010000034">
    <property type="protein sequence ID" value="KAL2747938.1"/>
    <property type="molecule type" value="Genomic_DNA"/>
</dbReference>
<evidence type="ECO:0000259" key="7">
    <source>
        <dbReference type="SMART" id="SM00892"/>
    </source>
</evidence>
<dbReference type="SUPFAM" id="SSF54060">
    <property type="entry name" value="His-Me finger endonucleases"/>
    <property type="match status" value="2"/>
</dbReference>
<dbReference type="Proteomes" id="UP001607303">
    <property type="component" value="Unassembled WGS sequence"/>
</dbReference>
<dbReference type="FunFam" id="3.40.570.10:FF:000007">
    <property type="entry name" value="Alkaline nuclease"/>
    <property type="match status" value="2"/>
</dbReference>
<evidence type="ECO:0000256" key="4">
    <source>
        <dbReference type="PIRSR" id="PIRSR640255-1"/>
    </source>
</evidence>
<keyword evidence="3 8" id="KW-0378">Hydrolase</keyword>
<evidence type="ECO:0000256" key="5">
    <source>
        <dbReference type="PIRSR" id="PIRSR640255-2"/>
    </source>
</evidence>
<comment type="similarity">
    <text evidence="1">Belongs to the DNA/RNA non-specific endonuclease family.</text>
</comment>
<keyword evidence="9" id="KW-1185">Reference proteome</keyword>
<dbReference type="InterPro" id="IPR044929">
    <property type="entry name" value="DNA/RNA_non-sp_Endonuclease_sf"/>
</dbReference>
<evidence type="ECO:0000313" key="8">
    <source>
        <dbReference type="EMBL" id="KAL2747938.1"/>
    </source>
</evidence>
<feature type="domain" description="DNA/RNA non-specific endonuclease/pyrophosphatase/phosphodiesterase" evidence="7">
    <location>
        <begin position="666"/>
        <end position="908"/>
    </location>
</feature>
<dbReference type="InterPro" id="IPR001604">
    <property type="entry name" value="Endo_G_ENPP1-like_dom"/>
</dbReference>
<dbReference type="AlphaFoldDB" id="A0ABD2CS40"/>
<dbReference type="SMART" id="SM00892">
    <property type="entry name" value="Endonuclease_NS"/>
    <property type="match status" value="2"/>
</dbReference>
<dbReference type="PANTHER" id="PTHR13966:SF19">
    <property type="entry name" value="NUCLEASE EXOG, MITOCHONDRIAL"/>
    <property type="match status" value="1"/>
</dbReference>
<protein>
    <submittedName>
        <fullName evidence="8">Endonuclease related</fullName>
    </submittedName>
</protein>
<keyword evidence="2" id="KW-0540">Nuclease</keyword>
<reference evidence="8 9" key="1">
    <citation type="journal article" date="2024" name="Ann. Entomol. Soc. Am.">
        <title>Genomic analyses of the southern and eastern yellowjacket wasps (Hymenoptera: Vespidae) reveal evolutionary signatures of social life.</title>
        <authorList>
            <person name="Catto M.A."/>
            <person name="Caine P.B."/>
            <person name="Orr S.E."/>
            <person name="Hunt B.G."/>
            <person name="Goodisman M.A.D."/>
        </authorList>
    </citation>
    <scope>NUCLEOTIDE SEQUENCE [LARGE SCALE GENOMIC DNA]</scope>
    <source>
        <strain evidence="8">232</strain>
        <tissue evidence="8">Head and thorax</tissue>
    </source>
</reference>
<evidence type="ECO:0000256" key="1">
    <source>
        <dbReference type="ARBA" id="ARBA00010052"/>
    </source>
</evidence>
<gene>
    <name evidence="8" type="ORF">V1477_003833</name>
</gene>
<feature type="compositionally biased region" description="Basic and acidic residues" evidence="6">
    <location>
        <begin position="86"/>
        <end position="111"/>
    </location>
</feature>
<dbReference type="GO" id="GO:0004519">
    <property type="term" value="F:endonuclease activity"/>
    <property type="evidence" value="ECO:0007669"/>
    <property type="project" value="UniProtKB-KW"/>
</dbReference>
<evidence type="ECO:0000256" key="6">
    <source>
        <dbReference type="SAM" id="MobiDB-lite"/>
    </source>
</evidence>
<feature type="binding site" evidence="5">
    <location>
        <position position="784"/>
    </location>
    <ligand>
        <name>Mg(2+)</name>
        <dbReference type="ChEBI" id="CHEBI:18420"/>
        <note>catalytic</note>
    </ligand>
</feature>
<dbReference type="InterPro" id="IPR044925">
    <property type="entry name" value="His-Me_finger_sf"/>
</dbReference>